<dbReference type="GO" id="GO:0035539">
    <property type="term" value="F:8-oxo-7,8-dihydrodeoxyguanosine triphosphate pyrophosphatase activity"/>
    <property type="evidence" value="ECO:0007669"/>
    <property type="project" value="UniProtKB-EC"/>
</dbReference>
<proteinExistence type="predicted"/>
<dbReference type="Gene3D" id="3.90.79.10">
    <property type="entry name" value="Nucleoside Triphosphate Pyrophosphohydrolase"/>
    <property type="match status" value="1"/>
</dbReference>
<dbReference type="Gene3D" id="1.10.10.10">
    <property type="entry name" value="Winged helix-like DNA-binding domain superfamily/Winged helix DNA-binding domain"/>
    <property type="match status" value="1"/>
</dbReference>
<keyword evidence="2" id="KW-0472">Membrane</keyword>
<evidence type="ECO:0000256" key="2">
    <source>
        <dbReference type="SAM" id="Phobius"/>
    </source>
</evidence>
<feature type="transmembrane region" description="Helical" evidence="2">
    <location>
        <begin position="12"/>
        <end position="31"/>
    </location>
</feature>
<dbReference type="InterPro" id="IPR015797">
    <property type="entry name" value="NUDIX_hydrolase-like_dom_sf"/>
</dbReference>
<dbReference type="SUPFAM" id="SSF46785">
    <property type="entry name" value="Winged helix' DNA-binding domain"/>
    <property type="match status" value="1"/>
</dbReference>
<organism evidence="4 5">
    <name type="scientific">Nocardioides zeae</name>
    <dbReference type="NCBI Taxonomy" id="1457234"/>
    <lineage>
        <taxon>Bacteria</taxon>
        <taxon>Bacillati</taxon>
        <taxon>Actinomycetota</taxon>
        <taxon>Actinomycetes</taxon>
        <taxon>Propionibacteriales</taxon>
        <taxon>Nocardioidaceae</taxon>
        <taxon>Nocardioides</taxon>
    </lineage>
</organism>
<evidence type="ECO:0000259" key="3">
    <source>
        <dbReference type="PROSITE" id="PS51462"/>
    </source>
</evidence>
<dbReference type="Pfam" id="PF21906">
    <property type="entry name" value="WHD_NrtR"/>
    <property type="match status" value="1"/>
</dbReference>
<dbReference type="CDD" id="cd18873">
    <property type="entry name" value="NUDIX_NadM_like"/>
    <property type="match status" value="1"/>
</dbReference>
<dbReference type="InterPro" id="IPR000086">
    <property type="entry name" value="NUDIX_hydrolase_dom"/>
</dbReference>
<keyword evidence="2" id="KW-0812">Transmembrane</keyword>
<dbReference type="Proteomes" id="UP001239215">
    <property type="component" value="Unassembled WGS sequence"/>
</dbReference>
<sequence length="235" mass="25731">MAYRSEFPVFYLTVDVVVFAVLDGVLAVLVVRRGEDPYAGRWALPGGFVGDGEELLDAARRELVEETGIVGDGLALEQLKTFGAPDRDRRPHRVVSVAYLAVTPHAEATTAGTDAEEAVWRPVDEVAGTLAFDHDEILATARERVASKLEYTRLGRSFLPPEFTLAQLRGVYEAVWGLDIDPGNFQRKLRSARDFLESTGTSAKPAGGRGRPAEVFRPIGEPFDKLATPIFRSAM</sequence>
<dbReference type="InterPro" id="IPR036388">
    <property type="entry name" value="WH-like_DNA-bd_sf"/>
</dbReference>
<dbReference type="InterPro" id="IPR020084">
    <property type="entry name" value="NUDIX_hydrolase_CS"/>
</dbReference>
<keyword evidence="1 4" id="KW-0378">Hydrolase</keyword>
<dbReference type="EC" id="3.6.1.55" evidence="4"/>
<dbReference type="PROSITE" id="PS51462">
    <property type="entry name" value="NUDIX"/>
    <property type="match status" value="1"/>
</dbReference>
<name>A0AAJ1U3X9_9ACTN</name>
<dbReference type="PANTHER" id="PTHR43736">
    <property type="entry name" value="ADP-RIBOSE PYROPHOSPHATASE"/>
    <property type="match status" value="1"/>
</dbReference>
<dbReference type="Pfam" id="PF00293">
    <property type="entry name" value="NUDIX"/>
    <property type="match status" value="1"/>
</dbReference>
<comment type="caution">
    <text evidence="4">The sequence shown here is derived from an EMBL/GenBank/DDBJ whole genome shotgun (WGS) entry which is preliminary data.</text>
</comment>
<dbReference type="PROSITE" id="PS00893">
    <property type="entry name" value="NUDIX_BOX"/>
    <property type="match status" value="1"/>
</dbReference>
<dbReference type="RefSeq" id="WP_307201084.1">
    <property type="nucleotide sequence ID" value="NZ_JAUTAN010000001.1"/>
</dbReference>
<dbReference type="PANTHER" id="PTHR43736:SF4">
    <property type="entry name" value="SLR1690 PROTEIN"/>
    <property type="match status" value="1"/>
</dbReference>
<dbReference type="SUPFAM" id="SSF55811">
    <property type="entry name" value="Nudix"/>
    <property type="match status" value="1"/>
</dbReference>
<keyword evidence="2" id="KW-1133">Transmembrane helix</keyword>
<evidence type="ECO:0000313" key="5">
    <source>
        <dbReference type="Proteomes" id="UP001239215"/>
    </source>
</evidence>
<gene>
    <name evidence="4" type="ORF">QE405_002422</name>
</gene>
<dbReference type="InterPro" id="IPR036390">
    <property type="entry name" value="WH_DNA-bd_sf"/>
</dbReference>
<dbReference type="InterPro" id="IPR054105">
    <property type="entry name" value="WHD_NrtR"/>
</dbReference>
<dbReference type="EMBL" id="JAUTAN010000001">
    <property type="protein sequence ID" value="MDQ1105138.1"/>
    <property type="molecule type" value="Genomic_DNA"/>
</dbReference>
<evidence type="ECO:0000256" key="1">
    <source>
        <dbReference type="ARBA" id="ARBA00022801"/>
    </source>
</evidence>
<evidence type="ECO:0000313" key="4">
    <source>
        <dbReference type="EMBL" id="MDQ1105138.1"/>
    </source>
</evidence>
<accession>A0AAJ1U3X9</accession>
<feature type="domain" description="Nudix hydrolase" evidence="3">
    <location>
        <begin position="11"/>
        <end position="145"/>
    </location>
</feature>
<reference evidence="4" key="1">
    <citation type="submission" date="2023-07" db="EMBL/GenBank/DDBJ databases">
        <title>Functional and genomic diversity of the sorghum phyllosphere microbiome.</title>
        <authorList>
            <person name="Shade A."/>
        </authorList>
    </citation>
    <scope>NUCLEOTIDE SEQUENCE</scope>
    <source>
        <strain evidence="4">SORGH_AS_1067</strain>
    </source>
</reference>
<dbReference type="AlphaFoldDB" id="A0AAJ1U3X9"/>
<protein>
    <submittedName>
        <fullName evidence="4">8-oxo-dGTP diphosphatase</fullName>
        <ecNumber evidence="4">3.6.1.55</ecNumber>
    </submittedName>
</protein>